<evidence type="ECO:0000313" key="2">
    <source>
        <dbReference type="Proteomes" id="UP001153148"/>
    </source>
</evidence>
<comment type="caution">
    <text evidence="1">The sequence shown here is derived from an EMBL/GenBank/DDBJ whole genome shotgun (WGS) entry which is preliminary data.</text>
</comment>
<sequence>MDQWHRWPQTTRAVDKRAWVCREKHSNACEKTLVDRVSNQWVLKECGLKGNPSGHCERSILRCFGCVEKMSVERLTKQIYEGRVCVDQKEGVGHGKLKYQETVTEGFENTPKAFISMLRGENLGKAVVKLFVVGGGLDP</sequence>
<feature type="non-terminal residue" evidence="1">
    <location>
        <position position="139"/>
    </location>
</feature>
<dbReference type="SUPFAM" id="SSF50129">
    <property type="entry name" value="GroES-like"/>
    <property type="match status" value="1"/>
</dbReference>
<dbReference type="Proteomes" id="UP001153148">
    <property type="component" value="Unassembled WGS sequence"/>
</dbReference>
<dbReference type="InterPro" id="IPR011032">
    <property type="entry name" value="GroES-like_sf"/>
</dbReference>
<gene>
    <name evidence="1" type="ORF">TPAB3V08_LOCUS3755</name>
</gene>
<dbReference type="Gene3D" id="3.90.180.10">
    <property type="entry name" value="Medium-chain alcohol dehydrogenases, catalytic domain"/>
    <property type="match status" value="1"/>
</dbReference>
<name>A0ABN7NUP0_TIMPD</name>
<evidence type="ECO:0000313" key="1">
    <source>
        <dbReference type="EMBL" id="CAG2056771.1"/>
    </source>
</evidence>
<organism evidence="1 2">
    <name type="scientific">Timema podura</name>
    <name type="common">Walking stick</name>
    <dbReference type="NCBI Taxonomy" id="61482"/>
    <lineage>
        <taxon>Eukaryota</taxon>
        <taxon>Metazoa</taxon>
        <taxon>Ecdysozoa</taxon>
        <taxon>Arthropoda</taxon>
        <taxon>Hexapoda</taxon>
        <taxon>Insecta</taxon>
        <taxon>Pterygota</taxon>
        <taxon>Neoptera</taxon>
        <taxon>Polyneoptera</taxon>
        <taxon>Phasmatodea</taxon>
        <taxon>Timematodea</taxon>
        <taxon>Timematoidea</taxon>
        <taxon>Timematidae</taxon>
        <taxon>Timema</taxon>
    </lineage>
</organism>
<proteinExistence type="predicted"/>
<reference evidence="1" key="1">
    <citation type="submission" date="2021-03" db="EMBL/GenBank/DDBJ databases">
        <authorList>
            <person name="Tran Van P."/>
        </authorList>
    </citation>
    <scope>NUCLEOTIDE SEQUENCE</scope>
</reference>
<accession>A0ABN7NUP0</accession>
<dbReference type="EMBL" id="CAJPIN010004329">
    <property type="protein sequence ID" value="CAG2056771.1"/>
    <property type="molecule type" value="Genomic_DNA"/>
</dbReference>
<keyword evidence="2" id="KW-1185">Reference proteome</keyword>
<protein>
    <submittedName>
        <fullName evidence="1">Uncharacterized protein</fullName>
    </submittedName>
</protein>